<dbReference type="NCBIfam" id="TIGR02896">
    <property type="entry name" value="spore_III_AF"/>
    <property type="match status" value="1"/>
</dbReference>
<keyword evidence="1" id="KW-0812">Transmembrane</keyword>
<dbReference type="Proteomes" id="UP000626844">
    <property type="component" value="Unassembled WGS sequence"/>
</dbReference>
<protein>
    <submittedName>
        <fullName evidence="2">Stage III sporulation protein AF</fullName>
    </submittedName>
</protein>
<evidence type="ECO:0000313" key="2">
    <source>
        <dbReference type="EMBL" id="MBD1378800.1"/>
    </source>
</evidence>
<dbReference type="EMBL" id="JACXAI010000001">
    <property type="protein sequence ID" value="MBD1378800.1"/>
    <property type="molecule type" value="Genomic_DNA"/>
</dbReference>
<dbReference type="Pfam" id="PF09581">
    <property type="entry name" value="Spore_III_AF"/>
    <property type="match status" value="1"/>
</dbReference>
<organism evidence="2 3">
    <name type="scientific">Metabacillus arenae</name>
    <dbReference type="NCBI Taxonomy" id="2771434"/>
    <lineage>
        <taxon>Bacteria</taxon>
        <taxon>Bacillati</taxon>
        <taxon>Bacillota</taxon>
        <taxon>Bacilli</taxon>
        <taxon>Bacillales</taxon>
        <taxon>Bacillaceae</taxon>
        <taxon>Metabacillus</taxon>
    </lineage>
</organism>
<dbReference type="InterPro" id="IPR014245">
    <property type="entry name" value="Spore_III_AF"/>
</dbReference>
<keyword evidence="1" id="KW-1133">Transmembrane helix</keyword>
<reference evidence="2" key="1">
    <citation type="submission" date="2020-09" db="EMBL/GenBank/DDBJ databases">
        <title>A novel bacterium of genus Bacillus, isolated from South China Sea.</title>
        <authorList>
            <person name="Huang H."/>
            <person name="Mo K."/>
            <person name="Hu Y."/>
        </authorList>
    </citation>
    <scope>NUCLEOTIDE SEQUENCE</scope>
    <source>
        <strain evidence="2">IB182487</strain>
    </source>
</reference>
<proteinExistence type="predicted"/>
<comment type="caution">
    <text evidence="2">The sequence shown here is derived from an EMBL/GenBank/DDBJ whole genome shotgun (WGS) entry which is preliminary data.</text>
</comment>
<feature type="transmembrane region" description="Helical" evidence="1">
    <location>
        <begin position="37"/>
        <end position="56"/>
    </location>
</feature>
<evidence type="ECO:0000313" key="3">
    <source>
        <dbReference type="Proteomes" id="UP000626844"/>
    </source>
</evidence>
<feature type="transmembrane region" description="Helical" evidence="1">
    <location>
        <begin position="6"/>
        <end position="25"/>
    </location>
</feature>
<sequence length="209" mass="23813">MGFLTEWITSIILFILLAIIIELLLPNSSMQKYAKMVISLLLIVVILTPIFQIFSMDFNEIASKIKFESAQNNEIKNSIELQKKEIQASQRAYILEEMAVQMENAANKELADSYDATIDKVILTSKEKQPDITSQEELELAAIEVHISEKQDSAAVEAIQPIEINPSKENESVHHRQEKKKAQITSHLANIWELEQEQITVFMKGGEER</sequence>
<dbReference type="RefSeq" id="WP_191154842.1">
    <property type="nucleotide sequence ID" value="NZ_JACXAI010000001.1"/>
</dbReference>
<keyword evidence="1" id="KW-0472">Membrane</keyword>
<keyword evidence="3" id="KW-1185">Reference proteome</keyword>
<accession>A0A926RVS7</accession>
<gene>
    <name evidence="2" type="primary">spoIIIAF</name>
    <name evidence="2" type="ORF">IC621_01030</name>
</gene>
<evidence type="ECO:0000256" key="1">
    <source>
        <dbReference type="SAM" id="Phobius"/>
    </source>
</evidence>
<name>A0A926RVS7_9BACI</name>
<dbReference type="AlphaFoldDB" id="A0A926RVS7"/>